<proteinExistence type="predicted"/>
<accession>A0A0N1HVV8</accession>
<protein>
    <recommendedName>
        <fullName evidence="5">GAR domain-containing protein</fullName>
    </recommendedName>
</protein>
<dbReference type="STRING" id="1664694.A0A0N1HVV8"/>
<evidence type="ECO:0000313" key="7">
    <source>
        <dbReference type="Proteomes" id="UP000038010"/>
    </source>
</evidence>
<comment type="subcellular location">
    <subcellularLocation>
        <location evidence="1">Cytoplasm</location>
        <location evidence="1">Cytoskeleton</location>
    </subcellularLocation>
</comment>
<evidence type="ECO:0000256" key="2">
    <source>
        <dbReference type="ARBA" id="ARBA00022490"/>
    </source>
</evidence>
<dbReference type="OrthoDB" id="5409589at2759"/>
<dbReference type="InterPro" id="IPR036534">
    <property type="entry name" value="GAR_dom_sf"/>
</dbReference>
<dbReference type="AlphaFoldDB" id="A0A0N1HVV8"/>
<feature type="compositionally biased region" description="Low complexity" evidence="4">
    <location>
        <begin position="501"/>
        <end position="513"/>
    </location>
</feature>
<dbReference type="Pfam" id="PF02187">
    <property type="entry name" value="GAS2"/>
    <property type="match status" value="1"/>
</dbReference>
<gene>
    <name evidence="6" type="ORF">AB675_9193</name>
</gene>
<feature type="compositionally biased region" description="Polar residues" evidence="4">
    <location>
        <begin position="338"/>
        <end position="358"/>
    </location>
</feature>
<dbReference type="PROSITE" id="PS51460">
    <property type="entry name" value="GAR"/>
    <property type="match status" value="1"/>
</dbReference>
<feature type="compositionally biased region" description="Pro residues" evidence="4">
    <location>
        <begin position="769"/>
        <end position="786"/>
    </location>
</feature>
<feature type="domain" description="GAR" evidence="5">
    <location>
        <begin position="628"/>
        <end position="707"/>
    </location>
</feature>
<feature type="region of interest" description="Disordered" evidence="4">
    <location>
        <begin position="728"/>
        <end position="788"/>
    </location>
</feature>
<dbReference type="GO" id="GO:0005856">
    <property type="term" value="C:cytoskeleton"/>
    <property type="evidence" value="ECO:0007669"/>
    <property type="project" value="UniProtKB-SubCell"/>
</dbReference>
<dbReference type="GO" id="GO:0008017">
    <property type="term" value="F:microtubule binding"/>
    <property type="evidence" value="ECO:0007669"/>
    <property type="project" value="InterPro"/>
</dbReference>
<feature type="compositionally biased region" description="Low complexity" evidence="4">
    <location>
        <begin position="619"/>
        <end position="635"/>
    </location>
</feature>
<evidence type="ECO:0000259" key="5">
    <source>
        <dbReference type="PROSITE" id="PS51460"/>
    </source>
</evidence>
<dbReference type="GeneID" id="28741585"/>
<dbReference type="RefSeq" id="XP_018001508.1">
    <property type="nucleotide sequence ID" value="XM_018149705.1"/>
</dbReference>
<evidence type="ECO:0000256" key="4">
    <source>
        <dbReference type="SAM" id="MobiDB-lite"/>
    </source>
</evidence>
<feature type="region of interest" description="Disordered" evidence="4">
    <location>
        <begin position="904"/>
        <end position="971"/>
    </location>
</feature>
<keyword evidence="2" id="KW-0963">Cytoplasm</keyword>
<evidence type="ECO:0000313" key="6">
    <source>
        <dbReference type="EMBL" id="KPI41545.1"/>
    </source>
</evidence>
<dbReference type="EMBL" id="LFJN01000009">
    <property type="protein sequence ID" value="KPI41545.1"/>
    <property type="molecule type" value="Genomic_DNA"/>
</dbReference>
<feature type="region of interest" description="Disordered" evidence="4">
    <location>
        <begin position="562"/>
        <end position="651"/>
    </location>
</feature>
<feature type="compositionally biased region" description="Basic and acidic residues" evidence="4">
    <location>
        <begin position="815"/>
        <end position="828"/>
    </location>
</feature>
<dbReference type="InterPro" id="IPR003108">
    <property type="entry name" value="GAR_dom"/>
</dbReference>
<feature type="region of interest" description="Disordered" evidence="4">
    <location>
        <begin position="525"/>
        <end position="549"/>
    </location>
</feature>
<feature type="region of interest" description="Disordered" evidence="4">
    <location>
        <begin position="333"/>
        <end position="358"/>
    </location>
</feature>
<feature type="compositionally biased region" description="Low complexity" evidence="4">
    <location>
        <begin position="757"/>
        <end position="768"/>
    </location>
</feature>
<evidence type="ECO:0000256" key="3">
    <source>
        <dbReference type="ARBA" id="ARBA00023212"/>
    </source>
</evidence>
<keyword evidence="7" id="KW-1185">Reference proteome</keyword>
<feature type="region of interest" description="Disordered" evidence="4">
    <location>
        <begin position="1"/>
        <end position="37"/>
    </location>
</feature>
<feature type="compositionally biased region" description="Low complexity" evidence="4">
    <location>
        <begin position="565"/>
        <end position="574"/>
    </location>
</feature>
<feature type="compositionally biased region" description="Polar residues" evidence="4">
    <location>
        <begin position="933"/>
        <end position="944"/>
    </location>
</feature>
<dbReference type="Proteomes" id="UP000038010">
    <property type="component" value="Unassembled WGS sequence"/>
</dbReference>
<feature type="region of interest" description="Disordered" evidence="4">
    <location>
        <begin position="800"/>
        <end position="840"/>
    </location>
</feature>
<feature type="compositionally biased region" description="Polar residues" evidence="4">
    <location>
        <begin position="582"/>
        <end position="591"/>
    </location>
</feature>
<organism evidence="6 7">
    <name type="scientific">Cyphellophora attinorum</name>
    <dbReference type="NCBI Taxonomy" id="1664694"/>
    <lineage>
        <taxon>Eukaryota</taxon>
        <taxon>Fungi</taxon>
        <taxon>Dikarya</taxon>
        <taxon>Ascomycota</taxon>
        <taxon>Pezizomycotina</taxon>
        <taxon>Eurotiomycetes</taxon>
        <taxon>Chaetothyriomycetidae</taxon>
        <taxon>Chaetothyriales</taxon>
        <taxon>Cyphellophoraceae</taxon>
        <taxon>Cyphellophora</taxon>
    </lineage>
</organism>
<name>A0A0N1HVV8_9EURO</name>
<evidence type="ECO:0000256" key="1">
    <source>
        <dbReference type="ARBA" id="ARBA00004245"/>
    </source>
</evidence>
<sequence>MALPDPTTLSAATRFRPAHFRSHSRSPSRSPVRKAKFTSQHLDPLLSNLSPESTLKALHATETIPSGSSEGVLSRSISDASTEEREIGIRAAFAAQQLKGWRREISSWQWPARRERELGAGFMPPESALEYEDGIADEFIGCLPVRLLNEYDERLEDIKDGLESLEMDDLKDHVLTAHASSRPPPAARQASDGVRGSYGRMRDFTALVTATVIQALPDLAMVNALIDVWDVRIAVLRELPLLLDLFGSTREILGRAVNSCRDQGQRDEITRADVDRISAALGPQIQTLGRHVDKLLDLLEGHEDSLPQAWIDWLENMELEYARWKAEASEAANHNEARLSTTDDAGNETTGIVDQPVQPSKLNLKVPAHSRHKREISEVSIADSVLSDMSIGEVVDARKSQIMLPSTIQVVDSKPSSPIRPTAIQRASTASIEVISNSQLKRLDVRRSMSADLLAKMAMGNGTPPRQVASSTDSAIDDQETPRAELESPDYFSMADRRKSTSALSSPSAVPSPSLMVAPLKVQTQFPPHNGRAAPLLPRRSSKRASFGTSTALSPIISASTNDIVSPVSPSDSPLRAPVSPVSPSKANGQGASLDDKIQNILENLPSKIRLGDSRDPDQSQASSTGSTRSSTPTPALIPEMTKPTRRGAAEPDIRIYHLHQNGPGRDLKPIKLFVRAVGENGERVMVRVGGGWADLAEYLREYSAHHGSRSASDNLLEVAQYPVKTERTRKASSQILAPTQPKLPSPATLKARRRSLSTSSSGSRSRSPSPPPAEKTTAPPVPPIPASYTMYTPIMTVSTNRNGETETTFEDGDPTAKLEAKGRKSIEPEAGPYSRSASIQVPGVSTNTTVASPAAIDPTKYTPLGGAGPKGAKNRSATYGAVEKNNDAWVEGMVGKARAVSNTIHGPTTTTTTTVTTSVPASRRVSHVVNPGPQQKTAPTPTQKVAAPPSPGDGQGLVRRKSRLGLGDVSGIKRVFLRRKSTK</sequence>
<keyword evidence="3" id="KW-0206">Cytoskeleton</keyword>
<dbReference type="VEuPathDB" id="FungiDB:AB675_9193"/>
<dbReference type="Gene3D" id="3.30.920.20">
    <property type="entry name" value="Gas2-like domain"/>
    <property type="match status" value="1"/>
</dbReference>
<feature type="compositionally biased region" description="Basic residues" evidence="4">
    <location>
        <begin position="16"/>
        <end position="36"/>
    </location>
</feature>
<dbReference type="SUPFAM" id="SSF143575">
    <property type="entry name" value="GAS2 domain-like"/>
    <property type="match status" value="1"/>
</dbReference>
<comment type="caution">
    <text evidence="6">The sequence shown here is derived from an EMBL/GenBank/DDBJ whole genome shotgun (WGS) entry which is preliminary data.</text>
</comment>
<feature type="compositionally biased region" description="Low complexity" evidence="4">
    <location>
        <begin position="909"/>
        <end position="918"/>
    </location>
</feature>
<feature type="region of interest" description="Disordered" evidence="4">
    <location>
        <begin position="458"/>
        <end position="513"/>
    </location>
</feature>
<reference evidence="6 7" key="1">
    <citation type="submission" date="2015-06" db="EMBL/GenBank/DDBJ databases">
        <title>Draft genome of the ant-associated black yeast Phialophora attae CBS 131958.</title>
        <authorList>
            <person name="Moreno L.F."/>
            <person name="Stielow B.J."/>
            <person name="de Hoog S."/>
            <person name="Vicente V.A."/>
            <person name="Weiss V.A."/>
            <person name="de Vries M."/>
            <person name="Cruz L.M."/>
            <person name="Souza E.M."/>
        </authorList>
    </citation>
    <scope>NUCLEOTIDE SEQUENCE [LARGE SCALE GENOMIC DNA]</scope>
    <source>
        <strain evidence="6 7">CBS 131958</strain>
    </source>
</reference>